<evidence type="ECO:0000256" key="1">
    <source>
        <dbReference type="ARBA" id="ARBA00004251"/>
    </source>
</evidence>
<dbReference type="Pfam" id="PF11628">
    <property type="entry name" value="TCR_zetazeta"/>
    <property type="match status" value="1"/>
</dbReference>
<comment type="subcellular location">
    <subcellularLocation>
        <location evidence="1">Cell membrane</location>
        <topology evidence="1">Single-pass type I membrane protein</topology>
    </subcellularLocation>
</comment>
<comment type="similarity">
    <text evidence="2">Belongs to the CD3Z/FCER1G family.</text>
</comment>
<evidence type="ECO:0000256" key="13">
    <source>
        <dbReference type="ARBA" id="ARBA00023170"/>
    </source>
</evidence>
<evidence type="ECO:0000256" key="17">
    <source>
        <dbReference type="SAM" id="Phobius"/>
    </source>
</evidence>
<dbReference type="PANTHER" id="PTHR10035">
    <property type="entry name" value="T-CELL SURFACE GLYCOPROTEIN CD3 ZETA CHAIN"/>
    <property type="match status" value="1"/>
</dbReference>
<sequence length="176" mass="19917">MTYVLGRTLAESLGCLLLIYYTNMNQNRQGLINQAEVLGLTDPKLCYILDGVLLLYSVIITALYFKNKFSKAKDEPQKESLYADLDRSRVEVYDQANSRPRDPETGGVGKRGKRSDALYTSLKKDRPVDAYSEIGLQKQNQEKRRRGKGAEQVYQGLSAATKDTYDSLQMQPLPPR</sequence>
<gene>
    <name evidence="18" type="ORF">HHUSO_G11560</name>
</gene>
<comment type="caution">
    <text evidence="18">The sequence shown here is derived from an EMBL/GenBank/DDBJ whole genome shotgun (WGS) entry which is preliminary data.</text>
</comment>
<evidence type="ECO:0000256" key="2">
    <source>
        <dbReference type="ARBA" id="ARBA00007280"/>
    </source>
</evidence>
<dbReference type="SMART" id="SM00077">
    <property type="entry name" value="ITAM"/>
    <property type="match status" value="2"/>
</dbReference>
<keyword evidence="6 17" id="KW-0812">Transmembrane</keyword>
<evidence type="ECO:0000256" key="10">
    <source>
        <dbReference type="ARBA" id="ARBA00022989"/>
    </source>
</evidence>
<feature type="region of interest" description="Disordered" evidence="16">
    <location>
        <begin position="92"/>
        <end position="116"/>
    </location>
</feature>
<keyword evidence="8" id="KW-0677">Repeat</keyword>
<dbReference type="InterPro" id="IPR003110">
    <property type="entry name" value="Phos_immunorcpt_sig_ITAM"/>
</dbReference>
<keyword evidence="19" id="KW-1185">Reference proteome</keyword>
<evidence type="ECO:0000256" key="12">
    <source>
        <dbReference type="ARBA" id="ARBA00023136"/>
    </source>
</evidence>
<organism evidence="18 19">
    <name type="scientific">Huso huso</name>
    <name type="common">Beluga</name>
    <name type="synonym">Acipenser huso</name>
    <dbReference type="NCBI Taxonomy" id="61971"/>
    <lineage>
        <taxon>Eukaryota</taxon>
        <taxon>Metazoa</taxon>
        <taxon>Chordata</taxon>
        <taxon>Craniata</taxon>
        <taxon>Vertebrata</taxon>
        <taxon>Euteleostomi</taxon>
        <taxon>Actinopterygii</taxon>
        <taxon>Chondrostei</taxon>
        <taxon>Acipenseriformes</taxon>
        <taxon>Acipenseridae</taxon>
        <taxon>Huso</taxon>
    </lineage>
</organism>
<protein>
    <recommendedName>
        <fullName evidence="3">T-cell surface glycoprotein CD3 zeta chain</fullName>
    </recommendedName>
    <alternativeName>
        <fullName evidence="14">T-cell receptor T3 zeta chain</fullName>
    </alternativeName>
</protein>
<reference evidence="18 19" key="1">
    <citation type="submission" date="2021-05" db="EMBL/GenBank/DDBJ databases">
        <authorList>
            <person name="Zahm M."/>
            <person name="Klopp C."/>
            <person name="Cabau C."/>
            <person name="Kuhl H."/>
            <person name="Suciu R."/>
            <person name="Ciorpac M."/>
            <person name="Holostenco D."/>
            <person name="Gessner J."/>
            <person name="Wuertz S."/>
            <person name="Hohne C."/>
            <person name="Stock M."/>
            <person name="Gislard M."/>
            <person name="Lluch J."/>
            <person name="Milhes M."/>
            <person name="Lampietro C."/>
            <person name="Lopez Roques C."/>
            <person name="Donnadieu C."/>
            <person name="Du K."/>
            <person name="Schartl M."/>
            <person name="Guiguen Y."/>
        </authorList>
    </citation>
    <scope>NUCLEOTIDE SEQUENCE [LARGE SCALE GENOMIC DNA]</scope>
    <source>
        <strain evidence="18">Hh-F2</strain>
        <tissue evidence="18">Blood</tissue>
    </source>
</reference>
<evidence type="ECO:0000256" key="11">
    <source>
        <dbReference type="ARBA" id="ARBA00023130"/>
    </source>
</evidence>
<evidence type="ECO:0000256" key="4">
    <source>
        <dbReference type="ARBA" id="ARBA00022475"/>
    </source>
</evidence>
<keyword evidence="12 17" id="KW-0472">Membrane</keyword>
<dbReference type="PROSITE" id="PS51055">
    <property type="entry name" value="ITAM_1"/>
    <property type="match status" value="1"/>
</dbReference>
<evidence type="ECO:0000256" key="6">
    <source>
        <dbReference type="ARBA" id="ARBA00022692"/>
    </source>
</evidence>
<dbReference type="Pfam" id="PF02189">
    <property type="entry name" value="ITAM"/>
    <property type="match status" value="1"/>
</dbReference>
<keyword evidence="7" id="KW-0732">Signal</keyword>
<comment type="function">
    <text evidence="15">Part of the TCR-CD3 complex present on T-lymphocyte cell surface that plays an essential role in adaptive immune response. When antigen presenting cells (APCs) activate T-cell receptor (TCR), TCR-mediated signals are transmitted across the cell membrane by the CD3 chains CD3D, CD3E, CD3G and CD3Z. All CD3 chains contain immunoreceptor tyrosine-based activation motifs (ITAMs) in their cytoplasmic domain. Upon TCR engagement, these motifs become phosphorylated by Src family protein tyrosine kinases LCK and FYN, resulting in the activation of downstream signaling pathways. CD3Z ITAMs phosphorylation creates multiple docking sites for the protein kinase ZAP70 leading to ZAP70 phosphorylation and its conversion into a catalytically active enzyme. Plays an important role in intrathymic T-cell differentiation. Additionally, participates in the activity-dependent synapse formation of retinal ganglion cells (RGCs) in both the retina and dorsal lateral geniculate nucleus (dLGN).</text>
</comment>
<evidence type="ECO:0000256" key="9">
    <source>
        <dbReference type="ARBA" id="ARBA00022859"/>
    </source>
</evidence>
<evidence type="ECO:0000313" key="18">
    <source>
        <dbReference type="EMBL" id="KAK6485711.1"/>
    </source>
</evidence>
<keyword evidence="10 17" id="KW-1133">Transmembrane helix</keyword>
<keyword evidence="11" id="KW-1064">Adaptive immunity</keyword>
<accession>A0ABR0ZLR6</accession>
<evidence type="ECO:0000256" key="5">
    <source>
        <dbReference type="ARBA" id="ARBA00022553"/>
    </source>
</evidence>
<evidence type="ECO:0000256" key="3">
    <source>
        <dbReference type="ARBA" id="ARBA00020448"/>
    </source>
</evidence>
<feature type="transmembrane region" description="Helical" evidence="17">
    <location>
        <begin position="47"/>
        <end position="65"/>
    </location>
</feature>
<evidence type="ECO:0000256" key="16">
    <source>
        <dbReference type="SAM" id="MobiDB-lite"/>
    </source>
</evidence>
<keyword evidence="5" id="KW-0597">Phosphoprotein</keyword>
<dbReference type="Proteomes" id="UP001369086">
    <property type="component" value="Unassembled WGS sequence"/>
</dbReference>
<feature type="region of interest" description="Disordered" evidence="16">
    <location>
        <begin position="130"/>
        <end position="176"/>
    </location>
</feature>
<evidence type="ECO:0000256" key="15">
    <source>
        <dbReference type="ARBA" id="ARBA00045360"/>
    </source>
</evidence>
<keyword evidence="13" id="KW-0675">Receptor</keyword>
<evidence type="ECO:0000256" key="7">
    <source>
        <dbReference type="ARBA" id="ARBA00022729"/>
    </source>
</evidence>
<dbReference type="EMBL" id="JAHFZB010000009">
    <property type="protein sequence ID" value="KAK6485711.1"/>
    <property type="molecule type" value="Genomic_DNA"/>
</dbReference>
<keyword evidence="4" id="KW-1003">Cell membrane</keyword>
<name>A0ABR0ZLR6_HUSHU</name>
<dbReference type="PANTHER" id="PTHR10035:SF2">
    <property type="entry name" value="T-CELL SURFACE GLYCOPROTEIN CD3 ZETA CHAIN"/>
    <property type="match status" value="1"/>
</dbReference>
<evidence type="ECO:0000256" key="14">
    <source>
        <dbReference type="ARBA" id="ARBA00030941"/>
    </source>
</evidence>
<evidence type="ECO:0000256" key="8">
    <source>
        <dbReference type="ARBA" id="ARBA00022737"/>
    </source>
</evidence>
<proteinExistence type="inferred from homology"/>
<dbReference type="InterPro" id="IPR024128">
    <property type="entry name" value="T-cell_CD3_zeta"/>
</dbReference>
<keyword evidence="9" id="KW-0391">Immunity</keyword>
<evidence type="ECO:0000313" key="19">
    <source>
        <dbReference type="Proteomes" id="UP001369086"/>
    </source>
</evidence>
<dbReference type="InterPro" id="IPR021663">
    <property type="entry name" value="CD3_zeta/IgE_Fc_rcpt_gamma"/>
</dbReference>